<dbReference type="STRING" id="1392250.A0A2I2FTS3"/>
<protein>
    <recommendedName>
        <fullName evidence="5">GPI anchored serine-threonine rich protein</fullName>
    </recommendedName>
</protein>
<feature type="compositionally biased region" description="Low complexity" evidence="1">
    <location>
        <begin position="126"/>
        <end position="141"/>
    </location>
</feature>
<feature type="signal peptide" evidence="2">
    <location>
        <begin position="1"/>
        <end position="18"/>
    </location>
</feature>
<dbReference type="GeneID" id="36558009"/>
<keyword evidence="2" id="KW-0732">Signal</keyword>
<evidence type="ECO:0008006" key="5">
    <source>
        <dbReference type="Google" id="ProtNLM"/>
    </source>
</evidence>
<dbReference type="AlphaFoldDB" id="A0A2I2FTS3"/>
<accession>A0A2I2FTS3</accession>
<dbReference type="Proteomes" id="UP000234275">
    <property type="component" value="Unassembled WGS sequence"/>
</dbReference>
<evidence type="ECO:0000313" key="4">
    <source>
        <dbReference type="Proteomes" id="UP000234275"/>
    </source>
</evidence>
<name>A0A2I2FTS3_9EURO</name>
<sequence length="167" mass="17034">MKFTLLTLLASCLLAVSAAETSSATSAATATSNAICAKEILQACLERMEPQLKKCTPNRWDCLCEQTNNVLTCYNNCTGHADRLTTEQQRDSYCRAAKAASMTVSTSTTAKPTSTQDASKTKATGDEASAAEASATSSASEAGTGAVAMGMGGGAVAAFVVGVLGMV</sequence>
<keyword evidence="4" id="KW-1185">Reference proteome</keyword>
<feature type="region of interest" description="Disordered" evidence="1">
    <location>
        <begin position="105"/>
        <end position="141"/>
    </location>
</feature>
<evidence type="ECO:0000256" key="2">
    <source>
        <dbReference type="SAM" id="SignalP"/>
    </source>
</evidence>
<dbReference type="EMBL" id="MSFO01000010">
    <property type="protein sequence ID" value="PLB44001.1"/>
    <property type="molecule type" value="Genomic_DNA"/>
</dbReference>
<proteinExistence type="predicted"/>
<evidence type="ECO:0000313" key="3">
    <source>
        <dbReference type="EMBL" id="PLB44001.1"/>
    </source>
</evidence>
<feature type="chain" id="PRO_5014131033" description="GPI anchored serine-threonine rich protein" evidence="2">
    <location>
        <begin position="19"/>
        <end position="167"/>
    </location>
</feature>
<reference evidence="3 4" key="1">
    <citation type="submission" date="2016-12" db="EMBL/GenBank/DDBJ databases">
        <title>The genomes of Aspergillus section Nigri reveals drivers in fungal speciation.</title>
        <authorList>
            <consortium name="DOE Joint Genome Institute"/>
            <person name="Vesth T.C."/>
            <person name="Nybo J."/>
            <person name="Theobald S."/>
            <person name="Brandl J."/>
            <person name="Frisvad J.C."/>
            <person name="Nielsen K.F."/>
            <person name="Lyhne E.K."/>
            <person name="Kogle M.E."/>
            <person name="Kuo A."/>
            <person name="Riley R."/>
            <person name="Clum A."/>
            <person name="Nolan M."/>
            <person name="Lipzen A."/>
            <person name="Salamov A."/>
            <person name="Henrissat B."/>
            <person name="Wiebenga A."/>
            <person name="De Vries R.P."/>
            <person name="Grigoriev I.V."/>
            <person name="Mortensen U.H."/>
            <person name="Andersen M.R."/>
            <person name="Baker S.E."/>
        </authorList>
    </citation>
    <scope>NUCLEOTIDE SEQUENCE [LARGE SCALE GENOMIC DNA]</scope>
    <source>
        <strain evidence="3 4">IBT 23096</strain>
    </source>
</reference>
<comment type="caution">
    <text evidence="3">The sequence shown here is derived from an EMBL/GenBank/DDBJ whole genome shotgun (WGS) entry which is preliminary data.</text>
</comment>
<gene>
    <name evidence="3" type="ORF">P170DRAFT_441439</name>
</gene>
<dbReference type="RefSeq" id="XP_024699303.1">
    <property type="nucleotide sequence ID" value="XM_024850310.1"/>
</dbReference>
<organism evidence="3 4">
    <name type="scientific">Aspergillus steynii IBT 23096</name>
    <dbReference type="NCBI Taxonomy" id="1392250"/>
    <lineage>
        <taxon>Eukaryota</taxon>
        <taxon>Fungi</taxon>
        <taxon>Dikarya</taxon>
        <taxon>Ascomycota</taxon>
        <taxon>Pezizomycotina</taxon>
        <taxon>Eurotiomycetes</taxon>
        <taxon>Eurotiomycetidae</taxon>
        <taxon>Eurotiales</taxon>
        <taxon>Aspergillaceae</taxon>
        <taxon>Aspergillus</taxon>
        <taxon>Aspergillus subgen. Circumdati</taxon>
    </lineage>
</organism>
<dbReference type="OrthoDB" id="2507140at2759"/>
<evidence type="ECO:0000256" key="1">
    <source>
        <dbReference type="SAM" id="MobiDB-lite"/>
    </source>
</evidence>
<dbReference type="VEuPathDB" id="FungiDB:P170DRAFT_441439"/>